<evidence type="ECO:0000313" key="3">
    <source>
        <dbReference type="Proteomes" id="UP000676325"/>
    </source>
</evidence>
<dbReference type="SUPFAM" id="SSF64288">
    <property type="entry name" value="Chorismate lyase-like"/>
    <property type="match status" value="1"/>
</dbReference>
<dbReference type="EMBL" id="JAGSOH010000051">
    <property type="protein sequence ID" value="MBR7828218.1"/>
    <property type="molecule type" value="Genomic_DNA"/>
</dbReference>
<dbReference type="RefSeq" id="WP_212519355.1">
    <property type="nucleotide sequence ID" value="NZ_JAGSOH010000051.1"/>
</dbReference>
<evidence type="ECO:0000313" key="2">
    <source>
        <dbReference type="EMBL" id="MBR7828218.1"/>
    </source>
</evidence>
<dbReference type="GO" id="GO:0003677">
    <property type="term" value="F:DNA binding"/>
    <property type="evidence" value="ECO:0007669"/>
    <property type="project" value="InterPro"/>
</dbReference>
<dbReference type="InterPro" id="IPR011663">
    <property type="entry name" value="UTRA"/>
</dbReference>
<dbReference type="Pfam" id="PF07702">
    <property type="entry name" value="UTRA"/>
    <property type="match status" value="1"/>
</dbReference>
<comment type="caution">
    <text evidence="2">The sequence shown here is derived from an EMBL/GenBank/DDBJ whole genome shotgun (WGS) entry which is preliminary data.</text>
</comment>
<dbReference type="GO" id="GO:0006355">
    <property type="term" value="P:regulation of DNA-templated transcription"/>
    <property type="evidence" value="ECO:0007669"/>
    <property type="project" value="InterPro"/>
</dbReference>
<protein>
    <submittedName>
        <fullName evidence="2">UTRA domain-containing protein</fullName>
    </submittedName>
</protein>
<gene>
    <name evidence="2" type="ORF">KDK95_18030</name>
</gene>
<feature type="domain" description="UbiC transcription regulator-associated" evidence="1">
    <location>
        <begin position="101"/>
        <end position="241"/>
    </location>
</feature>
<dbReference type="Gene3D" id="3.40.1410.10">
    <property type="entry name" value="Chorismate lyase-like"/>
    <property type="match status" value="1"/>
</dbReference>
<accession>A0A941ECQ9</accession>
<evidence type="ECO:0000259" key="1">
    <source>
        <dbReference type="SMART" id="SM00866"/>
    </source>
</evidence>
<organism evidence="2 3">
    <name type="scientific">Actinospica acidithermotolerans</name>
    <dbReference type="NCBI Taxonomy" id="2828514"/>
    <lineage>
        <taxon>Bacteria</taxon>
        <taxon>Bacillati</taxon>
        <taxon>Actinomycetota</taxon>
        <taxon>Actinomycetes</taxon>
        <taxon>Catenulisporales</taxon>
        <taxon>Actinospicaceae</taxon>
        <taxon>Actinospica</taxon>
    </lineage>
</organism>
<name>A0A941ECQ9_9ACTN</name>
<proteinExistence type="predicted"/>
<reference evidence="2" key="1">
    <citation type="submission" date="2021-04" db="EMBL/GenBank/DDBJ databases">
        <title>Genome based classification of Actinospica acidithermotolerans sp. nov., an actinobacterium isolated from an Indonesian hot spring.</title>
        <authorList>
            <person name="Kusuma A.B."/>
            <person name="Putra K.E."/>
            <person name="Nafisah S."/>
            <person name="Loh J."/>
            <person name="Nouioui I."/>
            <person name="Goodfellow M."/>
        </authorList>
    </citation>
    <scope>NUCLEOTIDE SEQUENCE</scope>
    <source>
        <strain evidence="2">MGRD01-02</strain>
    </source>
</reference>
<sequence>MTAAHDRPEDPWPQRKLTYRQSGLVELIAAYAQAHAPGSYLLTAPQIARRFRASEKDAEAALRHLVDHQLLDSRTKGNVRRGESHVDMRASGSCVRIERREIGAELECATYRRSHERVIPWIARALEVPEGTTLTVIHRLLTFDGALAAHTATILHPATGAILPRRPWLAASPPEVFARHGLTVRTAAVSAQIRPATTEAAHALGLEPGTPAIDHRELLELARGRQPIAVTTSWLHPAHYRVTLQQDTVLNSRG</sequence>
<dbReference type="InterPro" id="IPR028978">
    <property type="entry name" value="Chorismate_lyase_/UTRA_dom_sf"/>
</dbReference>
<keyword evidence="3" id="KW-1185">Reference proteome</keyword>
<dbReference type="Proteomes" id="UP000676325">
    <property type="component" value="Unassembled WGS sequence"/>
</dbReference>
<dbReference type="AlphaFoldDB" id="A0A941ECQ9"/>
<dbReference type="SMART" id="SM00866">
    <property type="entry name" value="UTRA"/>
    <property type="match status" value="1"/>
</dbReference>